<dbReference type="PANTHER" id="PTHR30289:SF1">
    <property type="entry name" value="PEBP (PHOSPHATIDYLETHANOLAMINE-BINDING PROTEIN) FAMILY PROTEIN"/>
    <property type="match status" value="1"/>
</dbReference>
<name>A0A317JPC8_9BACT</name>
<accession>A0A317JPC8</accession>
<dbReference type="Gene3D" id="3.90.280.10">
    <property type="entry name" value="PEBP-like"/>
    <property type="match status" value="1"/>
</dbReference>
<dbReference type="InterPro" id="IPR036610">
    <property type="entry name" value="PEBP-like_sf"/>
</dbReference>
<dbReference type="Pfam" id="PF01161">
    <property type="entry name" value="PBP"/>
    <property type="match status" value="1"/>
</dbReference>
<dbReference type="CDD" id="cd00865">
    <property type="entry name" value="PEBP_bact_arch"/>
    <property type="match status" value="1"/>
</dbReference>
<evidence type="ECO:0000313" key="1">
    <source>
        <dbReference type="EMBL" id="PWU23517.1"/>
    </source>
</evidence>
<dbReference type="EMBL" id="PSRQ01000031">
    <property type="protein sequence ID" value="PWU23517.1"/>
    <property type="molecule type" value="Genomic_DNA"/>
</dbReference>
<proteinExistence type="predicted"/>
<comment type="caution">
    <text evidence="1">The sequence shown here is derived from an EMBL/GenBank/DDBJ whole genome shotgun (WGS) entry which is preliminary data.</text>
</comment>
<reference evidence="1 2" key="1">
    <citation type="submission" date="2018-02" db="EMBL/GenBank/DDBJ databases">
        <title>Genomic Reconstructions from Amazon Rainforest and Pasture Soil Reveal Novel Insights into the Physiology of Candidate Phyla in Tropical Sites.</title>
        <authorList>
            <person name="Kroeger M.E."/>
            <person name="Delmont T."/>
            <person name="Eren A.M."/>
            <person name="Guo J."/>
            <person name="Meyer K.M."/>
            <person name="Khan K."/>
            <person name="Rodrigues J.L.M."/>
            <person name="Bohannan B.J.M."/>
            <person name="Tringe S."/>
            <person name="Borges C.D."/>
            <person name="Tiedje J."/>
            <person name="Tsai S.M."/>
            <person name="Nusslein K."/>
        </authorList>
    </citation>
    <scope>NUCLEOTIDE SEQUENCE [LARGE SCALE GENOMIC DNA]</scope>
    <source>
        <strain evidence="1">Amazon FNV 2010 28 9</strain>
    </source>
</reference>
<sequence>MTITSLDFQPNQPIPAEFTCDGSNTAPTLEFTDIPINAKSLVLIMDDPDSPSGVWTHWMMYNIDPLTTILEQPFPSGVAQGINTFGEVVYDGPCPHNGLHHYVFTLYALDEALSFPKPPTRSEIEYALTGHILQSAQLIGTYERQ</sequence>
<dbReference type="SUPFAM" id="SSF49777">
    <property type="entry name" value="PEBP-like"/>
    <property type="match status" value="1"/>
</dbReference>
<organism evidence="1 2">
    <name type="scientific">Candidatus Cerribacteria bacterium 'Amazon FNV 2010 28 9'</name>
    <dbReference type="NCBI Taxonomy" id="2081795"/>
    <lineage>
        <taxon>Bacteria</taxon>
        <taxon>Candidatus Cerribacteria</taxon>
    </lineage>
</organism>
<gene>
    <name evidence="1" type="ORF">C5B42_02600</name>
</gene>
<dbReference type="NCBIfam" id="TIGR00481">
    <property type="entry name" value="YbhB/YbcL family Raf kinase inhibitor-like protein"/>
    <property type="match status" value="1"/>
</dbReference>
<dbReference type="PANTHER" id="PTHR30289">
    <property type="entry name" value="UNCHARACTERIZED PROTEIN YBCL-RELATED"/>
    <property type="match status" value="1"/>
</dbReference>
<dbReference type="AlphaFoldDB" id="A0A317JPC8"/>
<protein>
    <submittedName>
        <fullName evidence="1">YbhB/YbcL family Raf kinase inhibitor-like protein</fullName>
    </submittedName>
</protein>
<dbReference type="InterPro" id="IPR008914">
    <property type="entry name" value="PEBP"/>
</dbReference>
<dbReference type="InterPro" id="IPR005247">
    <property type="entry name" value="YbhB_YbcL/LppC-like"/>
</dbReference>
<dbReference type="Proteomes" id="UP000246104">
    <property type="component" value="Unassembled WGS sequence"/>
</dbReference>
<evidence type="ECO:0000313" key="2">
    <source>
        <dbReference type="Proteomes" id="UP000246104"/>
    </source>
</evidence>